<name>A0A2U1JI79_9FLAO</name>
<feature type="domain" description="Carrier" evidence="1">
    <location>
        <begin position="1"/>
        <end position="79"/>
    </location>
</feature>
<dbReference type="OrthoDB" id="675004at2"/>
<dbReference type="AlphaFoldDB" id="A0A2U1JI79"/>
<dbReference type="SUPFAM" id="SSF47336">
    <property type="entry name" value="ACP-like"/>
    <property type="match status" value="1"/>
</dbReference>
<evidence type="ECO:0000259" key="1">
    <source>
        <dbReference type="PROSITE" id="PS50075"/>
    </source>
</evidence>
<dbReference type="InterPro" id="IPR009081">
    <property type="entry name" value="PP-bd_ACP"/>
</dbReference>
<dbReference type="EMBL" id="QCZI01000010">
    <property type="protein sequence ID" value="PWA04842.1"/>
    <property type="molecule type" value="Genomic_DNA"/>
</dbReference>
<keyword evidence="3" id="KW-1185">Reference proteome</keyword>
<proteinExistence type="predicted"/>
<dbReference type="Gene3D" id="1.10.1200.10">
    <property type="entry name" value="ACP-like"/>
    <property type="match status" value="1"/>
</dbReference>
<gene>
    <name evidence="2" type="ORF">DB895_08735</name>
</gene>
<organism evidence="2 3">
    <name type="scientific">Flavobacterium psychrotolerans</name>
    <dbReference type="NCBI Taxonomy" id="2169410"/>
    <lineage>
        <taxon>Bacteria</taxon>
        <taxon>Pseudomonadati</taxon>
        <taxon>Bacteroidota</taxon>
        <taxon>Flavobacteriia</taxon>
        <taxon>Flavobacteriales</taxon>
        <taxon>Flavobacteriaceae</taxon>
        <taxon>Flavobacterium</taxon>
    </lineage>
</organism>
<dbReference type="Pfam" id="PF00550">
    <property type="entry name" value="PP-binding"/>
    <property type="match status" value="1"/>
</dbReference>
<dbReference type="InterPro" id="IPR036736">
    <property type="entry name" value="ACP-like_sf"/>
</dbReference>
<sequence length="80" mass="9319">MERNEILKQVNAIFIDTLDDEDVVIEETTTANDVEEWDSLTHIQLVVAIEKHFKIRFTSKEIQSWNNVGEMLNCIQEKGI</sequence>
<protein>
    <submittedName>
        <fullName evidence="2">Acyl carrier protein</fullName>
    </submittedName>
</protein>
<dbReference type="PROSITE" id="PS50075">
    <property type="entry name" value="CARRIER"/>
    <property type="match status" value="1"/>
</dbReference>
<evidence type="ECO:0000313" key="2">
    <source>
        <dbReference type="EMBL" id="PWA04842.1"/>
    </source>
</evidence>
<accession>A0A2U1JI79</accession>
<comment type="caution">
    <text evidence="2">The sequence shown here is derived from an EMBL/GenBank/DDBJ whole genome shotgun (WGS) entry which is preliminary data.</text>
</comment>
<dbReference type="RefSeq" id="WP_116724989.1">
    <property type="nucleotide sequence ID" value="NZ_QCZI01000010.1"/>
</dbReference>
<evidence type="ECO:0000313" key="3">
    <source>
        <dbReference type="Proteomes" id="UP000245449"/>
    </source>
</evidence>
<dbReference type="Proteomes" id="UP000245449">
    <property type="component" value="Unassembled WGS sequence"/>
</dbReference>
<reference evidence="2 3" key="1">
    <citation type="submission" date="2018-04" db="EMBL/GenBank/DDBJ databases">
        <title>Flavobacterium sp. nov., isolated from glacier ice.</title>
        <authorList>
            <person name="Liu Q."/>
            <person name="Xin Y.-H."/>
        </authorList>
    </citation>
    <scope>NUCLEOTIDE SEQUENCE [LARGE SCALE GENOMIC DNA]</scope>
    <source>
        <strain evidence="2 3">RB1R5</strain>
    </source>
</reference>